<gene>
    <name evidence="2" type="ORF">J2Z35_002790</name>
</gene>
<evidence type="ECO:0000313" key="3">
    <source>
        <dbReference type="Proteomes" id="UP001314903"/>
    </source>
</evidence>
<dbReference type="EMBL" id="JAGGLI010000050">
    <property type="protein sequence ID" value="MBP2028952.1"/>
    <property type="molecule type" value="Genomic_DNA"/>
</dbReference>
<evidence type="ECO:0000256" key="1">
    <source>
        <dbReference type="SAM" id="Phobius"/>
    </source>
</evidence>
<dbReference type="RefSeq" id="WP_209662006.1">
    <property type="nucleotide sequence ID" value="NZ_JAGGLI010000050.1"/>
</dbReference>
<reference evidence="2 3" key="1">
    <citation type="submission" date="2021-03" db="EMBL/GenBank/DDBJ databases">
        <title>Genomic Encyclopedia of Type Strains, Phase IV (KMG-IV): sequencing the most valuable type-strain genomes for metagenomic binning, comparative biology and taxonomic classification.</title>
        <authorList>
            <person name="Goeker M."/>
        </authorList>
    </citation>
    <scope>NUCLEOTIDE SEQUENCE [LARGE SCALE GENOMIC DNA]</scope>
    <source>
        <strain evidence="2 3">DSM 27512</strain>
    </source>
</reference>
<protein>
    <submittedName>
        <fullName evidence="2">Uncharacterized protein</fullName>
    </submittedName>
</protein>
<proteinExistence type="predicted"/>
<accession>A0ABS4KME3</accession>
<keyword evidence="1" id="KW-0472">Membrane</keyword>
<feature type="transmembrane region" description="Helical" evidence="1">
    <location>
        <begin position="6"/>
        <end position="27"/>
    </location>
</feature>
<dbReference type="Proteomes" id="UP001314903">
    <property type="component" value="Unassembled WGS sequence"/>
</dbReference>
<comment type="caution">
    <text evidence="2">The sequence shown here is derived from an EMBL/GenBank/DDBJ whole genome shotgun (WGS) entry which is preliminary data.</text>
</comment>
<name>A0ABS4KME3_9FIRM</name>
<evidence type="ECO:0000313" key="2">
    <source>
        <dbReference type="EMBL" id="MBP2028952.1"/>
    </source>
</evidence>
<organism evidence="2 3">
    <name type="scientific">Acetoanaerobium pronyense</name>
    <dbReference type="NCBI Taxonomy" id="1482736"/>
    <lineage>
        <taxon>Bacteria</taxon>
        <taxon>Bacillati</taxon>
        <taxon>Bacillota</taxon>
        <taxon>Clostridia</taxon>
        <taxon>Peptostreptococcales</taxon>
        <taxon>Filifactoraceae</taxon>
        <taxon>Acetoanaerobium</taxon>
    </lineage>
</organism>
<keyword evidence="3" id="KW-1185">Reference proteome</keyword>
<keyword evidence="1" id="KW-0812">Transmembrane</keyword>
<sequence length="83" mass="9558">MDKKALTIGISIIIGFLILGISIIYSLQKLVIPTTKDYRYEMVSANETNIIIFDKETGRYWRKFIEPNGGPTEWTEEVADFLK</sequence>
<keyword evidence="1" id="KW-1133">Transmembrane helix</keyword>